<gene>
    <name evidence="1" type="ORF">OIK44_09605</name>
</gene>
<comment type="caution">
    <text evidence="1">The sequence shown here is derived from an EMBL/GenBank/DDBJ whole genome shotgun (WGS) entry which is preliminary data.</text>
</comment>
<accession>A0ABT5K262</accession>
<dbReference type="Proteomes" id="UP001221208">
    <property type="component" value="Unassembled WGS sequence"/>
</dbReference>
<name>A0ABT5K262_9BURK</name>
<organism evidence="1 2">
    <name type="scientific">Janthinobacterium fluminis</name>
    <dbReference type="NCBI Taxonomy" id="2987524"/>
    <lineage>
        <taxon>Bacteria</taxon>
        <taxon>Pseudomonadati</taxon>
        <taxon>Pseudomonadota</taxon>
        <taxon>Betaproteobacteria</taxon>
        <taxon>Burkholderiales</taxon>
        <taxon>Oxalobacteraceae</taxon>
        <taxon>Janthinobacterium</taxon>
    </lineage>
</organism>
<proteinExistence type="predicted"/>
<keyword evidence="2" id="KW-1185">Reference proteome</keyword>
<evidence type="ECO:0008006" key="3">
    <source>
        <dbReference type="Google" id="ProtNLM"/>
    </source>
</evidence>
<protein>
    <recommendedName>
        <fullName evidence="3">HEPN AbiU2-like domain-containing protein</fullName>
    </recommendedName>
</protein>
<reference evidence="1 2" key="1">
    <citation type="submission" date="2022-10" db="EMBL/GenBank/DDBJ databases">
        <title>Janthinobacterium sp. hw3 Genome sequencing.</title>
        <authorList>
            <person name="Park S."/>
        </authorList>
    </citation>
    <scope>NUCLEOTIDE SEQUENCE [LARGE SCALE GENOMIC DNA]</scope>
    <source>
        <strain evidence="2">hw3</strain>
    </source>
</reference>
<dbReference type="EMBL" id="JAQQXR010000003">
    <property type="protein sequence ID" value="MDC8757842.1"/>
    <property type="molecule type" value="Genomic_DNA"/>
</dbReference>
<evidence type="ECO:0000313" key="1">
    <source>
        <dbReference type="EMBL" id="MDC8757842.1"/>
    </source>
</evidence>
<evidence type="ECO:0000313" key="2">
    <source>
        <dbReference type="Proteomes" id="UP001221208"/>
    </source>
</evidence>
<dbReference type="RefSeq" id="WP_273670518.1">
    <property type="nucleotide sequence ID" value="NZ_JAQQXR010000003.1"/>
</dbReference>
<sequence>MKNSAPKITDMEQRISVEYSNVLNEVRTRINSFQTIIHGTASLPEWLTAELLYLQLRMLCELVAVGCLVAHGEIEQEKLGQVLKRHEPGVMLKKLESLHPDFFPKPIKVTSTSGSHHIDFIEDGFLTKNQFFELYAECHQHLHRGSVSHIYSLTNPKQPPRVEDAVEWAKRLLTLLNTHHIVSSVKGKMLVCWLAHEQVGGNSFVVIAKAPGCEK</sequence>